<dbReference type="Gene3D" id="3.40.50.300">
    <property type="entry name" value="P-loop containing nucleotide triphosphate hydrolases"/>
    <property type="match status" value="1"/>
</dbReference>
<dbReference type="InterPro" id="IPR003439">
    <property type="entry name" value="ABC_transporter-like_ATP-bd"/>
</dbReference>
<dbReference type="PANTHER" id="PTHR24221">
    <property type="entry name" value="ATP-BINDING CASSETTE SUB-FAMILY B"/>
    <property type="match status" value="1"/>
</dbReference>
<accession>A0ABZ2LIR2</accession>
<feature type="domain" description="ABC transporter" evidence="1">
    <location>
        <begin position="40"/>
        <end position="98"/>
    </location>
</feature>
<proteinExistence type="predicted"/>
<reference evidence="2" key="1">
    <citation type="submission" date="2021-12" db="EMBL/GenBank/DDBJ databases">
        <title>Discovery of the Pendulisporaceae a myxobacterial family with distinct sporulation behavior and unique specialized metabolism.</title>
        <authorList>
            <person name="Garcia R."/>
            <person name="Popoff A."/>
            <person name="Bader C.D."/>
            <person name="Loehr J."/>
            <person name="Walesch S."/>
            <person name="Walt C."/>
            <person name="Boldt J."/>
            <person name="Bunk B."/>
            <person name="Haeckl F.J.F.P.J."/>
            <person name="Gunesch A.P."/>
            <person name="Birkelbach J."/>
            <person name="Nuebel U."/>
            <person name="Pietschmann T."/>
            <person name="Bach T."/>
            <person name="Mueller R."/>
        </authorList>
    </citation>
    <scope>NUCLEOTIDE SEQUENCE</scope>
    <source>
        <strain evidence="2">MSr11367</strain>
    </source>
</reference>
<keyword evidence="2" id="KW-0547">Nucleotide-binding</keyword>
<dbReference type="EMBL" id="CP089983">
    <property type="protein sequence ID" value="WXB10821.1"/>
    <property type="molecule type" value="Genomic_DNA"/>
</dbReference>
<keyword evidence="2" id="KW-0067">ATP-binding</keyword>
<evidence type="ECO:0000313" key="3">
    <source>
        <dbReference type="Proteomes" id="UP001374803"/>
    </source>
</evidence>
<keyword evidence="3" id="KW-1185">Reference proteome</keyword>
<sequence length="126" mass="14046">MAGEESIQRLSKPCILSDTFAFNVLIGRRWPSREEDLREAATICRELGLGPLLDRMPGGLMQRVGETGWRLSHGERSRVYLARALLQGAELVILDESFASLDPETQKQALECAMKRAPTLMVIAHP</sequence>
<evidence type="ECO:0000259" key="1">
    <source>
        <dbReference type="Pfam" id="PF00005"/>
    </source>
</evidence>
<dbReference type="SUPFAM" id="SSF52540">
    <property type="entry name" value="P-loop containing nucleoside triphosphate hydrolases"/>
    <property type="match status" value="1"/>
</dbReference>
<protein>
    <submittedName>
        <fullName evidence="2">ATP-binding cassette domain-containing protein</fullName>
    </submittedName>
</protein>
<dbReference type="InterPro" id="IPR027417">
    <property type="entry name" value="P-loop_NTPase"/>
</dbReference>
<dbReference type="Pfam" id="PF00005">
    <property type="entry name" value="ABC_tran"/>
    <property type="match status" value="1"/>
</dbReference>
<gene>
    <name evidence="2" type="ORF">LVJ94_49090</name>
</gene>
<evidence type="ECO:0000313" key="2">
    <source>
        <dbReference type="EMBL" id="WXB10821.1"/>
    </source>
</evidence>
<dbReference type="RefSeq" id="WP_394840486.1">
    <property type="nucleotide sequence ID" value="NZ_CP089929.1"/>
</dbReference>
<dbReference type="InterPro" id="IPR039421">
    <property type="entry name" value="Type_1_exporter"/>
</dbReference>
<dbReference type="Proteomes" id="UP001374803">
    <property type="component" value="Chromosome"/>
</dbReference>
<dbReference type="PANTHER" id="PTHR24221:SF615">
    <property type="entry name" value="MULTIDRUG RESISTANCE-LIKE ATP-BINDING PROTEIN MDLB"/>
    <property type="match status" value="1"/>
</dbReference>
<organism evidence="2 3">
    <name type="scientific">Pendulispora rubella</name>
    <dbReference type="NCBI Taxonomy" id="2741070"/>
    <lineage>
        <taxon>Bacteria</taxon>
        <taxon>Pseudomonadati</taxon>
        <taxon>Myxococcota</taxon>
        <taxon>Myxococcia</taxon>
        <taxon>Myxococcales</taxon>
        <taxon>Sorangiineae</taxon>
        <taxon>Pendulisporaceae</taxon>
        <taxon>Pendulispora</taxon>
    </lineage>
</organism>
<dbReference type="GO" id="GO:0005524">
    <property type="term" value="F:ATP binding"/>
    <property type="evidence" value="ECO:0007669"/>
    <property type="project" value="UniProtKB-KW"/>
</dbReference>
<name>A0ABZ2LIR2_9BACT</name>